<dbReference type="KEGG" id="hara:AArcS_1927"/>
<dbReference type="Pfam" id="PF24349">
    <property type="entry name" value="DUF7509"/>
    <property type="match status" value="1"/>
</dbReference>
<sequence>MRSRIVENLGDVPYDEFLVYLMGPYKSFSIEELVPDDVEFDTANGLLQSWDETDGTYDHDDVVATLRQVQGALRTAPGLNAFLAVDIGIDLDELDAATQTIEFARASNVVVFVVPAVGKNLGVGIEAGSVLADLNDAERERVVFVHEEGVRSAMIQGIARRWDAAVYSYGDESELVDCIRAFSSDIMYRELRDDLDPKHR</sequence>
<reference evidence="2" key="1">
    <citation type="submission" date="2020-11" db="EMBL/GenBank/DDBJ databases">
        <title>Carbohydrate-dependent, anaerobic sulfur respiration: A novel catabolism in halophilic archaea.</title>
        <authorList>
            <person name="Sorokin D.Y."/>
            <person name="Messina E."/>
            <person name="Smedile F."/>
            <person name="La Cono V."/>
            <person name="Hallsworth J.E."/>
            <person name="Yakimov M.M."/>
        </authorList>
    </citation>
    <scope>NUCLEOTIDE SEQUENCE</scope>
    <source>
        <strain evidence="2">AArc-S</strain>
    </source>
</reference>
<dbReference type="Proteomes" id="UP000663586">
    <property type="component" value="Chromosome"/>
</dbReference>
<proteinExistence type="predicted"/>
<gene>
    <name evidence="2" type="ORF">AArcS_1927</name>
</gene>
<keyword evidence="3" id="KW-1185">Reference proteome</keyword>
<dbReference type="EMBL" id="CP064786">
    <property type="protein sequence ID" value="QSG03134.1"/>
    <property type="molecule type" value="Genomic_DNA"/>
</dbReference>
<evidence type="ECO:0000313" key="2">
    <source>
        <dbReference type="EMBL" id="QSG03134.1"/>
    </source>
</evidence>
<dbReference type="RefSeq" id="WP_238477195.1">
    <property type="nucleotide sequence ID" value="NZ_CP064786.1"/>
</dbReference>
<accession>A0A897MRF3</accession>
<evidence type="ECO:0000313" key="3">
    <source>
        <dbReference type="Proteomes" id="UP000663586"/>
    </source>
</evidence>
<protein>
    <recommendedName>
        <fullName evidence="1">DUF7509 domain-containing protein</fullName>
    </recommendedName>
</protein>
<evidence type="ECO:0000259" key="1">
    <source>
        <dbReference type="Pfam" id="PF24349"/>
    </source>
</evidence>
<dbReference type="InterPro" id="IPR055931">
    <property type="entry name" value="DUF7509"/>
</dbReference>
<name>A0A897MRF3_9EURY</name>
<organism evidence="2 3">
    <name type="scientific">Natranaeroarchaeum sulfidigenes</name>
    <dbReference type="NCBI Taxonomy" id="2784880"/>
    <lineage>
        <taxon>Archaea</taxon>
        <taxon>Methanobacteriati</taxon>
        <taxon>Methanobacteriota</taxon>
        <taxon>Stenosarchaea group</taxon>
        <taxon>Halobacteria</taxon>
        <taxon>Halobacteriales</taxon>
        <taxon>Natronoarchaeaceae</taxon>
        <taxon>Natranaeroarchaeum</taxon>
    </lineage>
</organism>
<dbReference type="GeneID" id="70685302"/>
<feature type="domain" description="DUF7509" evidence="1">
    <location>
        <begin position="2"/>
        <end position="196"/>
    </location>
</feature>
<dbReference type="AlphaFoldDB" id="A0A897MRF3"/>